<keyword evidence="4 7" id="KW-0472">Membrane</keyword>
<evidence type="ECO:0000256" key="6">
    <source>
        <dbReference type="ARBA" id="ARBA00050768"/>
    </source>
</evidence>
<dbReference type="GO" id="GO:0034486">
    <property type="term" value="P:vacuolar transmembrane transport"/>
    <property type="evidence" value="ECO:0007669"/>
    <property type="project" value="UniProtKB-ARBA"/>
</dbReference>
<keyword evidence="9" id="KW-1185">Reference proteome</keyword>
<dbReference type="AlphaFoldDB" id="A0A3D8RC62"/>
<comment type="catalytic activity">
    <reaction evidence="6">
        <text>L-histidine(out) + L-arginine(in) = L-histidine(in) + L-arginine(out)</text>
        <dbReference type="Rhea" id="RHEA:71063"/>
        <dbReference type="ChEBI" id="CHEBI:32682"/>
        <dbReference type="ChEBI" id="CHEBI:57595"/>
    </reaction>
</comment>
<dbReference type="SMART" id="SM00679">
    <property type="entry name" value="CTNS"/>
    <property type="match status" value="2"/>
</dbReference>
<keyword evidence="2 7" id="KW-0812">Transmembrane</keyword>
<feature type="transmembrane region" description="Helical" evidence="7">
    <location>
        <begin position="212"/>
        <end position="230"/>
    </location>
</feature>
<gene>
    <name evidence="8" type="ORF">BP6252_08202</name>
</gene>
<dbReference type="Gene3D" id="1.20.1280.290">
    <property type="match status" value="2"/>
</dbReference>
<evidence type="ECO:0000256" key="7">
    <source>
        <dbReference type="SAM" id="Phobius"/>
    </source>
</evidence>
<dbReference type="FunFam" id="1.20.1280.290:FF:000009">
    <property type="entry name" value="PQ loop repeat family protein"/>
    <property type="match status" value="1"/>
</dbReference>
<evidence type="ECO:0000256" key="1">
    <source>
        <dbReference type="ARBA" id="ARBA00004141"/>
    </source>
</evidence>
<feature type="transmembrane region" description="Helical" evidence="7">
    <location>
        <begin position="82"/>
        <end position="103"/>
    </location>
</feature>
<dbReference type="PANTHER" id="PTHR16201:SF44">
    <property type="entry name" value="SEVEN TRANSMEMBRANE PROTEIN 1"/>
    <property type="match status" value="1"/>
</dbReference>
<organism evidence="8 9">
    <name type="scientific">Coleophoma cylindrospora</name>
    <dbReference type="NCBI Taxonomy" id="1849047"/>
    <lineage>
        <taxon>Eukaryota</taxon>
        <taxon>Fungi</taxon>
        <taxon>Dikarya</taxon>
        <taxon>Ascomycota</taxon>
        <taxon>Pezizomycotina</taxon>
        <taxon>Leotiomycetes</taxon>
        <taxon>Helotiales</taxon>
        <taxon>Dermateaceae</taxon>
        <taxon>Coleophoma</taxon>
    </lineage>
</organism>
<dbReference type="FunFam" id="1.20.1280.290:FF:000012">
    <property type="entry name" value="Vacuolar membrane PQ loop repeat protein"/>
    <property type="match status" value="1"/>
</dbReference>
<dbReference type="GO" id="GO:0098852">
    <property type="term" value="C:lytic vacuole membrane"/>
    <property type="evidence" value="ECO:0007669"/>
    <property type="project" value="UniProtKB-ARBA"/>
</dbReference>
<evidence type="ECO:0000256" key="4">
    <source>
        <dbReference type="ARBA" id="ARBA00023136"/>
    </source>
</evidence>
<feature type="transmembrane region" description="Helical" evidence="7">
    <location>
        <begin position="22"/>
        <end position="44"/>
    </location>
</feature>
<keyword evidence="3 7" id="KW-1133">Transmembrane helix</keyword>
<accession>A0A3D8RC62</accession>
<dbReference type="Pfam" id="PF04193">
    <property type="entry name" value="PQ-loop"/>
    <property type="match status" value="2"/>
</dbReference>
<proteinExistence type="inferred from homology"/>
<name>A0A3D8RC62_9HELO</name>
<sequence>MPTINVNHLEALSQTIPLREGLSGIFGSISMAAWMFLLVPQLVLNYQKKSAEGISLSFFAIWMIGDVTNLCGAVWANLLPTAVALPVYFCIADVFLISQCLYYNYLNAHKRQEHVPSLETEEEPLLTRLQNNDTSGLSGPHKRRLSIQSSSRHSLVEILDGDDLQLTTQSLRNILSMLAVIVLGTAGWTIAWKSGVWVPTPEDVDITEPNKVALGAQVLGYISALCYLGARIPQIVKNYKYKSTEGLSLLFFMLAMTGNLTYATSIFTHSIKKDYLYTNLPWLMGSLGTIMEDITIFIQFRIYTHPTSLNV</sequence>
<feature type="transmembrane region" description="Helical" evidence="7">
    <location>
        <begin position="174"/>
        <end position="192"/>
    </location>
</feature>
<reference evidence="8 9" key="1">
    <citation type="journal article" date="2018" name="IMA Fungus">
        <title>IMA Genome-F 9: Draft genome sequence of Annulohypoxylon stygium, Aspergillus mulundensis, Berkeleyomyces basicola (syn. Thielaviopsis basicola), Ceratocystis smalleyi, two Cercospora beticola strains, Coleophoma cylindrospora, Fusarium fracticaudum, Phialophora cf. hyalina, and Morchella septimelata.</title>
        <authorList>
            <person name="Wingfield B.D."/>
            <person name="Bills G.F."/>
            <person name="Dong Y."/>
            <person name="Huang W."/>
            <person name="Nel W.J."/>
            <person name="Swalarsk-Parry B.S."/>
            <person name="Vaghefi N."/>
            <person name="Wilken P.M."/>
            <person name="An Z."/>
            <person name="de Beer Z.W."/>
            <person name="De Vos L."/>
            <person name="Chen L."/>
            <person name="Duong T.A."/>
            <person name="Gao Y."/>
            <person name="Hammerbacher A."/>
            <person name="Kikkert J.R."/>
            <person name="Li Y."/>
            <person name="Li H."/>
            <person name="Li K."/>
            <person name="Li Q."/>
            <person name="Liu X."/>
            <person name="Ma X."/>
            <person name="Naidoo K."/>
            <person name="Pethybridge S.J."/>
            <person name="Sun J."/>
            <person name="Steenkamp E.T."/>
            <person name="van der Nest M.A."/>
            <person name="van Wyk S."/>
            <person name="Wingfield M.J."/>
            <person name="Xiong C."/>
            <person name="Yue Q."/>
            <person name="Zhang X."/>
        </authorList>
    </citation>
    <scope>NUCLEOTIDE SEQUENCE [LARGE SCALE GENOMIC DNA]</scope>
    <source>
        <strain evidence="8 9">BP6252</strain>
    </source>
</reference>
<dbReference type="InterPro" id="IPR006603">
    <property type="entry name" value="PQ-loop_rpt"/>
</dbReference>
<dbReference type="EMBL" id="PDLM01000008">
    <property type="protein sequence ID" value="RDW71639.1"/>
    <property type="molecule type" value="Genomic_DNA"/>
</dbReference>
<dbReference type="OrthoDB" id="8048523at2759"/>
<dbReference type="PANTHER" id="PTHR16201">
    <property type="entry name" value="SEVEN TRANSMEMBRANE PROTEIN 1-RELATED"/>
    <property type="match status" value="1"/>
</dbReference>
<evidence type="ECO:0000256" key="5">
    <source>
        <dbReference type="ARBA" id="ARBA00038039"/>
    </source>
</evidence>
<comment type="subcellular location">
    <subcellularLocation>
        <location evidence="1">Membrane</location>
        <topology evidence="1">Multi-pass membrane protein</topology>
    </subcellularLocation>
</comment>
<comment type="caution">
    <text evidence="8">The sequence shown here is derived from an EMBL/GenBank/DDBJ whole genome shotgun (WGS) entry which is preliminary data.</text>
</comment>
<dbReference type="Proteomes" id="UP000256645">
    <property type="component" value="Unassembled WGS sequence"/>
</dbReference>
<evidence type="ECO:0000313" key="8">
    <source>
        <dbReference type="EMBL" id="RDW71639.1"/>
    </source>
</evidence>
<dbReference type="InterPro" id="IPR051415">
    <property type="entry name" value="LAAT-1"/>
</dbReference>
<feature type="transmembrane region" description="Helical" evidence="7">
    <location>
        <begin position="56"/>
        <end position="76"/>
    </location>
</feature>
<evidence type="ECO:0008006" key="10">
    <source>
        <dbReference type="Google" id="ProtNLM"/>
    </source>
</evidence>
<dbReference type="GO" id="GO:0015174">
    <property type="term" value="F:basic amino acid transmembrane transporter activity"/>
    <property type="evidence" value="ECO:0007669"/>
    <property type="project" value="UniProtKB-ARBA"/>
</dbReference>
<evidence type="ECO:0000256" key="3">
    <source>
        <dbReference type="ARBA" id="ARBA00022989"/>
    </source>
</evidence>
<feature type="transmembrane region" description="Helical" evidence="7">
    <location>
        <begin position="280"/>
        <end position="300"/>
    </location>
</feature>
<feature type="transmembrane region" description="Helical" evidence="7">
    <location>
        <begin position="250"/>
        <end position="268"/>
    </location>
</feature>
<comment type="similarity">
    <text evidence="5">Belongs to the laat-1 family.</text>
</comment>
<evidence type="ECO:0000313" key="9">
    <source>
        <dbReference type="Proteomes" id="UP000256645"/>
    </source>
</evidence>
<evidence type="ECO:0000256" key="2">
    <source>
        <dbReference type="ARBA" id="ARBA00022692"/>
    </source>
</evidence>
<protein>
    <recommendedName>
        <fullName evidence="10">Vacuolar membrane PQ loop repeat protein</fullName>
    </recommendedName>
</protein>